<protein>
    <submittedName>
        <fullName evidence="2">IS5 family transposase</fullName>
    </submittedName>
</protein>
<dbReference type="PANTHER" id="PTHR34631:SF3">
    <property type="entry name" value="ISSOD12 TRANSPOSASE TNPA_ISSOD12"/>
    <property type="match status" value="1"/>
</dbReference>
<name>A0ABU9JGI2_AEREN</name>
<organism evidence="2 3">
    <name type="scientific">Aeromonas enteropelogenes</name>
    <name type="common">Aeromonas trota</name>
    <dbReference type="NCBI Taxonomy" id="29489"/>
    <lineage>
        <taxon>Bacteria</taxon>
        <taxon>Pseudomonadati</taxon>
        <taxon>Pseudomonadota</taxon>
        <taxon>Gammaproteobacteria</taxon>
        <taxon>Aeromonadales</taxon>
        <taxon>Aeromonadaceae</taxon>
        <taxon>Aeromonas</taxon>
    </lineage>
</organism>
<dbReference type="InterPro" id="IPR053172">
    <property type="entry name" value="Tn903_transposase"/>
</dbReference>
<dbReference type="InterPro" id="IPR053520">
    <property type="entry name" value="Transposase_Tn903"/>
</dbReference>
<sequence length="179" mass="20392">MGTSLHPITNWPKYNKSLINRGSLTFWVDAEAMSNWFHHDHHGRRGRCQLYTDQTICTFLMLKGIFNLTLRATQGLLDSLFELMNVPLCAPDYSCVSKRARTVTVAYRQPPKGRITDLVIDSTGLKVFGEGEWKVRKHGAEKRRVWRKLHLAVDPVTHDIVAAEVSLENVHDAEVLPTL</sequence>
<comment type="caution">
    <text evidence="2">The sequence shown here is derived from an EMBL/GenBank/DDBJ whole genome shotgun (WGS) entry which is preliminary data.</text>
</comment>
<evidence type="ECO:0000259" key="1">
    <source>
        <dbReference type="Pfam" id="PF13737"/>
    </source>
</evidence>
<evidence type="ECO:0000313" key="2">
    <source>
        <dbReference type="EMBL" id="MEL3921728.1"/>
    </source>
</evidence>
<accession>A0ABU9JGI2</accession>
<feature type="non-terminal residue" evidence="2">
    <location>
        <position position="179"/>
    </location>
</feature>
<reference evidence="2 3" key="1">
    <citation type="submission" date="2024-01" db="EMBL/GenBank/DDBJ databases">
        <title>Horizontal gene transfer in Aeromonas trota.</title>
        <authorList>
            <person name="Otero Olarra J.E."/>
            <person name="Perez Valdespino A."/>
        </authorList>
    </citation>
    <scope>NUCLEOTIDE SEQUENCE [LARGE SCALE GENOMIC DNA]</scope>
    <source>
        <strain evidence="2 3">9.1</strain>
    </source>
</reference>
<dbReference type="NCBIfam" id="NF033579">
    <property type="entry name" value="transpos_IS5_2"/>
    <property type="match status" value="1"/>
</dbReference>
<dbReference type="Proteomes" id="UP001491613">
    <property type="component" value="Unassembled WGS sequence"/>
</dbReference>
<dbReference type="RefSeq" id="WP_342018365.1">
    <property type="nucleotide sequence ID" value="NZ_JAVTII010000026.1"/>
</dbReference>
<proteinExistence type="predicted"/>
<dbReference type="EMBL" id="JAZDDP010000025">
    <property type="protein sequence ID" value="MEL3921728.1"/>
    <property type="molecule type" value="Genomic_DNA"/>
</dbReference>
<dbReference type="PANTHER" id="PTHR34631">
    <property type="match status" value="1"/>
</dbReference>
<keyword evidence="3" id="KW-1185">Reference proteome</keyword>
<dbReference type="Pfam" id="PF13737">
    <property type="entry name" value="DDE_Tnp_1_5"/>
    <property type="match status" value="1"/>
</dbReference>
<dbReference type="InterPro" id="IPR025668">
    <property type="entry name" value="Tnp_DDE_dom"/>
</dbReference>
<gene>
    <name evidence="2" type="ORF">V1482_20190</name>
</gene>
<evidence type="ECO:0000313" key="3">
    <source>
        <dbReference type="Proteomes" id="UP001491613"/>
    </source>
</evidence>
<feature type="domain" description="Transposase DDE" evidence="1">
    <location>
        <begin position="19"/>
        <end position="130"/>
    </location>
</feature>